<evidence type="ECO:0000256" key="2">
    <source>
        <dbReference type="SAM" id="MobiDB-lite"/>
    </source>
</evidence>
<feature type="region of interest" description="Disordered" evidence="2">
    <location>
        <begin position="144"/>
        <end position="235"/>
    </location>
</feature>
<dbReference type="PANTHER" id="PTHR45589">
    <property type="entry name" value="WD REPEAT DOMAIN 62, ISOFORM G"/>
    <property type="match status" value="1"/>
</dbReference>
<feature type="compositionally biased region" description="Acidic residues" evidence="2">
    <location>
        <begin position="185"/>
        <end position="205"/>
    </location>
</feature>
<dbReference type="OrthoDB" id="8953885at2759"/>
<dbReference type="EMBL" id="SRLO01003311">
    <property type="protein sequence ID" value="TNN31603.1"/>
    <property type="molecule type" value="Genomic_DNA"/>
</dbReference>
<feature type="compositionally biased region" description="Polar residues" evidence="2">
    <location>
        <begin position="164"/>
        <end position="182"/>
    </location>
</feature>
<gene>
    <name evidence="3" type="primary">WDR62</name>
    <name evidence="3" type="ORF">EYF80_058245</name>
</gene>
<protein>
    <submittedName>
        <fullName evidence="3">WD repeat-containing protein 62</fullName>
    </submittedName>
</protein>
<comment type="caution">
    <text evidence="3">The sequence shown here is derived from an EMBL/GenBank/DDBJ whole genome shotgun (WGS) entry which is preliminary data.</text>
</comment>
<dbReference type="Gene3D" id="2.130.10.10">
    <property type="entry name" value="YVTN repeat-like/Quinoprotein amine dehydrogenase"/>
    <property type="match status" value="1"/>
</dbReference>
<dbReference type="PANTHER" id="PTHR45589:SF2">
    <property type="entry name" value="WD REPEAT DOMAIN 62"/>
    <property type="match status" value="1"/>
</dbReference>
<dbReference type="InterPro" id="IPR015943">
    <property type="entry name" value="WD40/YVTN_repeat-like_dom_sf"/>
</dbReference>
<dbReference type="GO" id="GO:0072686">
    <property type="term" value="C:mitotic spindle"/>
    <property type="evidence" value="ECO:0007669"/>
    <property type="project" value="TreeGrafter"/>
</dbReference>
<dbReference type="PROSITE" id="PS50082">
    <property type="entry name" value="WD_REPEATS_2"/>
    <property type="match status" value="2"/>
</dbReference>
<dbReference type="GO" id="GO:0007099">
    <property type="term" value="P:centriole replication"/>
    <property type="evidence" value="ECO:0007669"/>
    <property type="project" value="TreeGrafter"/>
</dbReference>
<dbReference type="PROSITE" id="PS50294">
    <property type="entry name" value="WD_REPEATS_REGION"/>
    <property type="match status" value="1"/>
</dbReference>
<sequence length="425" mass="47467">MDPSGSYFATSCSDKNITIFDYESGECVSTLFGHSEIVTCMRFSQDCRHLITVSGDSCVFVWRLDAHMTSTMRKRRGLKAPSAPETCRQKAQSIRRETFITGPSSLLPPQDGPGTPQTAASVQDAQLLQTNGKLPMWFRKLAQGGASSAGQSEAEPRQVRSRWAEQQNPLTICSNSSPSPTKSQEEEEQQQEEEEQQQEEEEEEGDFHPQSLESMLEEEEEDEEEEVKEGTTLSPCGVQVLQNLGDGSSYVLYPTTTSTREFDTEVKGQGAEPLWSAQLSPDSACFDGSVGSLEQQDADTDSLSQGSSVGSLILEDEEDRSSLKDHFDTLGSSLSDEKFDTDLRTLKPPEEKHYLKPRLSISTRFLSRFQDRIRTGPSRAPPFVSIPTRILEESNVSNTMVLTHLRHTETHLRHTETHLRHTETH</sequence>
<evidence type="ECO:0000313" key="4">
    <source>
        <dbReference type="Proteomes" id="UP000314294"/>
    </source>
</evidence>
<feature type="compositionally biased region" description="Acidic residues" evidence="2">
    <location>
        <begin position="215"/>
        <end position="227"/>
    </location>
</feature>
<dbReference type="InterPro" id="IPR052779">
    <property type="entry name" value="WDR62"/>
</dbReference>
<name>A0A4Z2ES45_9TELE</name>
<evidence type="ECO:0000256" key="1">
    <source>
        <dbReference type="PROSITE-ProRule" id="PRU00221"/>
    </source>
</evidence>
<dbReference type="SMART" id="SM00320">
    <property type="entry name" value="WD40"/>
    <property type="match status" value="1"/>
</dbReference>
<keyword evidence="1" id="KW-0853">WD repeat</keyword>
<dbReference type="Pfam" id="PF00400">
    <property type="entry name" value="WD40"/>
    <property type="match status" value="1"/>
</dbReference>
<reference evidence="3 4" key="1">
    <citation type="submission" date="2019-03" db="EMBL/GenBank/DDBJ databases">
        <title>First draft genome of Liparis tanakae, snailfish: a comprehensive survey of snailfish specific genes.</title>
        <authorList>
            <person name="Kim W."/>
            <person name="Song I."/>
            <person name="Jeong J.-H."/>
            <person name="Kim D."/>
            <person name="Kim S."/>
            <person name="Ryu S."/>
            <person name="Song J.Y."/>
            <person name="Lee S.K."/>
        </authorList>
    </citation>
    <scope>NUCLEOTIDE SEQUENCE [LARGE SCALE GENOMIC DNA]</scope>
    <source>
        <tissue evidence="3">Muscle</tissue>
    </source>
</reference>
<proteinExistence type="predicted"/>
<dbReference type="Proteomes" id="UP000314294">
    <property type="component" value="Unassembled WGS sequence"/>
</dbReference>
<organism evidence="3 4">
    <name type="scientific">Liparis tanakae</name>
    <name type="common">Tanaka's snailfish</name>
    <dbReference type="NCBI Taxonomy" id="230148"/>
    <lineage>
        <taxon>Eukaryota</taxon>
        <taxon>Metazoa</taxon>
        <taxon>Chordata</taxon>
        <taxon>Craniata</taxon>
        <taxon>Vertebrata</taxon>
        <taxon>Euteleostomi</taxon>
        <taxon>Actinopterygii</taxon>
        <taxon>Neopterygii</taxon>
        <taxon>Teleostei</taxon>
        <taxon>Neoteleostei</taxon>
        <taxon>Acanthomorphata</taxon>
        <taxon>Eupercaria</taxon>
        <taxon>Perciformes</taxon>
        <taxon>Cottioidei</taxon>
        <taxon>Cottales</taxon>
        <taxon>Liparidae</taxon>
        <taxon>Liparis</taxon>
    </lineage>
</organism>
<dbReference type="InterPro" id="IPR001680">
    <property type="entry name" value="WD40_rpt"/>
</dbReference>
<keyword evidence="4" id="KW-1185">Reference proteome</keyword>
<dbReference type="AlphaFoldDB" id="A0A4Z2ES45"/>
<accession>A0A4Z2ES45</accession>
<dbReference type="SUPFAM" id="SSF50998">
    <property type="entry name" value="Quinoprotein alcohol dehydrogenase-like"/>
    <property type="match status" value="1"/>
</dbReference>
<feature type="repeat" description="WD" evidence="1">
    <location>
        <begin position="31"/>
        <end position="72"/>
    </location>
</feature>
<evidence type="ECO:0000313" key="3">
    <source>
        <dbReference type="EMBL" id="TNN31603.1"/>
    </source>
</evidence>
<feature type="region of interest" description="Disordered" evidence="2">
    <location>
        <begin position="99"/>
        <end position="120"/>
    </location>
</feature>
<feature type="repeat" description="WD" evidence="1">
    <location>
        <begin position="1"/>
        <end position="30"/>
    </location>
</feature>
<dbReference type="InterPro" id="IPR011047">
    <property type="entry name" value="Quinoprotein_ADH-like_sf"/>
</dbReference>
<feature type="region of interest" description="Disordered" evidence="2">
    <location>
        <begin position="287"/>
        <end position="308"/>
    </location>
</feature>